<comment type="caution">
    <text evidence="3">The sequence shown here is derived from an EMBL/GenBank/DDBJ whole genome shotgun (WGS) entry which is preliminary data.</text>
</comment>
<evidence type="ECO:0000259" key="2">
    <source>
        <dbReference type="Pfam" id="PF25991"/>
    </source>
</evidence>
<dbReference type="RefSeq" id="WP_378964534.1">
    <property type="nucleotide sequence ID" value="NZ_JBHTBJ010000001.1"/>
</dbReference>
<proteinExistence type="predicted"/>
<evidence type="ECO:0000256" key="1">
    <source>
        <dbReference type="SAM" id="MobiDB-lite"/>
    </source>
</evidence>
<dbReference type="Pfam" id="PF25991">
    <property type="entry name" value="KhtT_N"/>
    <property type="match status" value="1"/>
</dbReference>
<name>A0ABW2HMJ0_9ACTN</name>
<sequence length="100" mass="10782">MIIERADLPGIGTGFVAATARDRRIGVVVHRTGRRDLVVYDPEDPDRVAITVTLDAAEAECVAHLLTGTTVVERPALSVGTPARRWGPPRTRSRTRPATG</sequence>
<gene>
    <name evidence="3" type="ORF">ACFQS1_03605</name>
</gene>
<dbReference type="EMBL" id="JBHTBJ010000001">
    <property type="protein sequence ID" value="MFC7273059.1"/>
    <property type="molecule type" value="Genomic_DNA"/>
</dbReference>
<evidence type="ECO:0000313" key="4">
    <source>
        <dbReference type="Proteomes" id="UP001596548"/>
    </source>
</evidence>
<accession>A0ABW2HMJ0</accession>
<keyword evidence="4" id="KW-1185">Reference proteome</keyword>
<dbReference type="Proteomes" id="UP001596548">
    <property type="component" value="Unassembled WGS sequence"/>
</dbReference>
<protein>
    <submittedName>
        <fullName evidence="3">Potassium transporter TrkA</fullName>
    </submittedName>
</protein>
<evidence type="ECO:0000313" key="3">
    <source>
        <dbReference type="EMBL" id="MFC7273059.1"/>
    </source>
</evidence>
<dbReference type="InterPro" id="IPR058776">
    <property type="entry name" value="KhtT-like_N"/>
</dbReference>
<organism evidence="3 4">
    <name type="scientific">Paractinoplanes rhizophilus</name>
    <dbReference type="NCBI Taxonomy" id="1416877"/>
    <lineage>
        <taxon>Bacteria</taxon>
        <taxon>Bacillati</taxon>
        <taxon>Actinomycetota</taxon>
        <taxon>Actinomycetes</taxon>
        <taxon>Micromonosporales</taxon>
        <taxon>Micromonosporaceae</taxon>
        <taxon>Paractinoplanes</taxon>
    </lineage>
</organism>
<reference evidence="4" key="1">
    <citation type="journal article" date="2019" name="Int. J. Syst. Evol. Microbiol.">
        <title>The Global Catalogue of Microorganisms (GCM) 10K type strain sequencing project: providing services to taxonomists for standard genome sequencing and annotation.</title>
        <authorList>
            <consortium name="The Broad Institute Genomics Platform"/>
            <consortium name="The Broad Institute Genome Sequencing Center for Infectious Disease"/>
            <person name="Wu L."/>
            <person name="Ma J."/>
        </authorList>
    </citation>
    <scope>NUCLEOTIDE SEQUENCE [LARGE SCALE GENOMIC DNA]</scope>
    <source>
        <strain evidence="4">XZYJT-10</strain>
    </source>
</reference>
<feature type="compositionally biased region" description="Basic residues" evidence="1">
    <location>
        <begin position="91"/>
        <end position="100"/>
    </location>
</feature>
<feature type="region of interest" description="Disordered" evidence="1">
    <location>
        <begin position="77"/>
        <end position="100"/>
    </location>
</feature>
<feature type="domain" description="Potassium/proton antiporter subunit KhtT-like N-terminal" evidence="2">
    <location>
        <begin position="1"/>
        <end position="69"/>
    </location>
</feature>